<evidence type="ECO:0000313" key="6">
    <source>
        <dbReference type="Proteomes" id="UP001152797"/>
    </source>
</evidence>
<dbReference type="OrthoDB" id="45365at2759"/>
<gene>
    <name evidence="4" type="ORF">C1SCF055_LOCUS11275</name>
</gene>
<reference evidence="4" key="1">
    <citation type="submission" date="2022-10" db="EMBL/GenBank/DDBJ databases">
        <authorList>
            <person name="Chen Y."/>
            <person name="Dougan E. K."/>
            <person name="Chan C."/>
            <person name="Rhodes N."/>
            <person name="Thang M."/>
        </authorList>
    </citation>
    <scope>NUCLEOTIDE SEQUENCE</scope>
</reference>
<protein>
    <submittedName>
        <fullName evidence="5">Kelch-like protein 12</fullName>
    </submittedName>
</protein>
<dbReference type="EMBL" id="CAMXCT010000827">
    <property type="protein sequence ID" value="CAI3983682.1"/>
    <property type="molecule type" value="Genomic_DNA"/>
</dbReference>
<evidence type="ECO:0000313" key="5">
    <source>
        <dbReference type="EMBL" id="CAL4770994.1"/>
    </source>
</evidence>
<organism evidence="4">
    <name type="scientific">Cladocopium goreaui</name>
    <dbReference type="NCBI Taxonomy" id="2562237"/>
    <lineage>
        <taxon>Eukaryota</taxon>
        <taxon>Sar</taxon>
        <taxon>Alveolata</taxon>
        <taxon>Dinophyceae</taxon>
        <taxon>Suessiales</taxon>
        <taxon>Symbiodiniaceae</taxon>
        <taxon>Cladocopium</taxon>
    </lineage>
</organism>
<keyword evidence="1" id="KW-0880">Kelch repeat</keyword>
<evidence type="ECO:0000256" key="3">
    <source>
        <dbReference type="SAM" id="MobiDB-lite"/>
    </source>
</evidence>
<dbReference type="Proteomes" id="UP001152797">
    <property type="component" value="Unassembled WGS sequence"/>
</dbReference>
<reference evidence="5 6" key="2">
    <citation type="submission" date="2024-05" db="EMBL/GenBank/DDBJ databases">
        <authorList>
            <person name="Chen Y."/>
            <person name="Shah S."/>
            <person name="Dougan E. K."/>
            <person name="Thang M."/>
            <person name="Chan C."/>
        </authorList>
    </citation>
    <scope>NUCLEOTIDE SEQUENCE [LARGE SCALE GENOMIC DNA]</scope>
</reference>
<keyword evidence="6" id="KW-1185">Reference proteome</keyword>
<keyword evidence="2" id="KW-0677">Repeat</keyword>
<dbReference type="SMART" id="SM00612">
    <property type="entry name" value="Kelch"/>
    <property type="match status" value="6"/>
</dbReference>
<dbReference type="PRINTS" id="PR00501">
    <property type="entry name" value="KELCHREPEAT"/>
</dbReference>
<dbReference type="EMBL" id="CAMXCT020000827">
    <property type="protein sequence ID" value="CAL1137057.1"/>
    <property type="molecule type" value="Genomic_DNA"/>
</dbReference>
<dbReference type="SUPFAM" id="SSF117281">
    <property type="entry name" value="Kelch motif"/>
    <property type="match status" value="2"/>
</dbReference>
<evidence type="ECO:0000313" key="4">
    <source>
        <dbReference type="EMBL" id="CAI3983682.1"/>
    </source>
</evidence>
<name>A0A9P1C2T4_9DINO</name>
<dbReference type="InterPro" id="IPR006652">
    <property type="entry name" value="Kelch_1"/>
</dbReference>
<accession>A0A9P1C2T4</accession>
<dbReference type="Pfam" id="PF01344">
    <property type="entry name" value="Kelch_1"/>
    <property type="match status" value="2"/>
</dbReference>
<dbReference type="EMBL" id="CAMXCT030000827">
    <property type="protein sequence ID" value="CAL4770994.1"/>
    <property type="molecule type" value="Genomic_DNA"/>
</dbReference>
<proteinExistence type="predicted"/>
<dbReference type="PANTHER" id="PTHR46344">
    <property type="entry name" value="OS02G0202900 PROTEIN"/>
    <property type="match status" value="1"/>
</dbReference>
<dbReference type="InterPro" id="IPR015915">
    <property type="entry name" value="Kelch-typ_b-propeller"/>
</dbReference>
<feature type="region of interest" description="Disordered" evidence="3">
    <location>
        <begin position="308"/>
        <end position="328"/>
    </location>
</feature>
<dbReference type="Pfam" id="PF24681">
    <property type="entry name" value="Kelch_KLHDC2_KLHL20_DRC7"/>
    <property type="match status" value="1"/>
</dbReference>
<evidence type="ECO:0000256" key="2">
    <source>
        <dbReference type="ARBA" id="ARBA00022737"/>
    </source>
</evidence>
<dbReference type="AlphaFoldDB" id="A0A9P1C2T4"/>
<comment type="caution">
    <text evidence="4">The sequence shown here is derived from an EMBL/GenBank/DDBJ whole genome shotgun (WGS) entry which is preliminary data.</text>
</comment>
<dbReference type="PANTHER" id="PTHR46344:SF27">
    <property type="entry name" value="KELCH REPEAT SUPERFAMILY PROTEIN"/>
    <property type="match status" value="1"/>
</dbReference>
<evidence type="ECO:0000256" key="1">
    <source>
        <dbReference type="ARBA" id="ARBA00022441"/>
    </source>
</evidence>
<dbReference type="Gene3D" id="2.120.10.80">
    <property type="entry name" value="Kelch-type beta propeller"/>
    <property type="match status" value="2"/>
</dbReference>
<sequence>MALAKRYFRAENTGRAGLSSSVCNGQAYLFGGHDGQKPLKTVQSFTPEDSSGNWKDVPNMLARRSYCSASELEGKIYVVGGSADGRTLNTFEVLDPLSGQWDQWFTKPPMGVKRTMHAAAVAEGRLYVAGGFDGIRDLASAEVYDPRSNSWSGSMDPMAVARSYHVMASSGGNVYAIGGQERQVKDESRPRAHRSMEVFELYCERWLPMPPMAVGRIGPACSVFPNDQGEELIYVTGGSDGMDVLTSMEVFNTKKQSWEELPSMSIPRVGHASFALAGRIYVVGGLDGKVVLDTYEAYDIAEKKWLPPQRLGPDESLLQPVPPEPEDF</sequence>